<protein>
    <submittedName>
        <fullName evidence="2">PAS domain S-box-containing protein</fullName>
    </submittedName>
</protein>
<dbReference type="SUPFAM" id="SSF55785">
    <property type="entry name" value="PYP-like sensor domain (PAS domain)"/>
    <property type="match status" value="1"/>
</dbReference>
<name>A0A3D9HWB6_9PROT</name>
<dbReference type="InterPro" id="IPR013655">
    <property type="entry name" value="PAS_fold_3"/>
</dbReference>
<dbReference type="InterPro" id="IPR000014">
    <property type="entry name" value="PAS"/>
</dbReference>
<dbReference type="EMBL" id="QRDW01000001">
    <property type="protein sequence ID" value="RED53792.1"/>
    <property type="molecule type" value="Genomic_DNA"/>
</dbReference>
<dbReference type="Pfam" id="PF08447">
    <property type="entry name" value="PAS_3"/>
    <property type="match status" value="1"/>
</dbReference>
<dbReference type="Gene3D" id="3.30.450.20">
    <property type="entry name" value="PAS domain"/>
    <property type="match status" value="1"/>
</dbReference>
<dbReference type="PROSITE" id="PS50112">
    <property type="entry name" value="PAS"/>
    <property type="match status" value="1"/>
</dbReference>
<keyword evidence="3" id="KW-1185">Reference proteome</keyword>
<dbReference type="Proteomes" id="UP000256845">
    <property type="component" value="Unassembled WGS sequence"/>
</dbReference>
<evidence type="ECO:0000313" key="2">
    <source>
        <dbReference type="EMBL" id="RED53792.1"/>
    </source>
</evidence>
<dbReference type="CDD" id="cd00130">
    <property type="entry name" value="PAS"/>
    <property type="match status" value="1"/>
</dbReference>
<proteinExistence type="predicted"/>
<feature type="domain" description="PAS" evidence="1">
    <location>
        <begin position="13"/>
        <end position="79"/>
    </location>
</feature>
<comment type="caution">
    <text evidence="2">The sequence shown here is derived from an EMBL/GenBank/DDBJ whole genome shotgun (WGS) entry which is preliminary data.</text>
</comment>
<dbReference type="OrthoDB" id="266313at2"/>
<gene>
    <name evidence="2" type="ORF">DFP90_101591</name>
</gene>
<accession>A0A3D9HWB6</accession>
<dbReference type="NCBIfam" id="TIGR00229">
    <property type="entry name" value="sensory_box"/>
    <property type="match status" value="1"/>
</dbReference>
<dbReference type="RefSeq" id="WP_115934900.1">
    <property type="nucleotide sequence ID" value="NZ_QRDW01000001.1"/>
</dbReference>
<organism evidence="2 3">
    <name type="scientific">Aestuariispira insulae</name>
    <dbReference type="NCBI Taxonomy" id="1461337"/>
    <lineage>
        <taxon>Bacteria</taxon>
        <taxon>Pseudomonadati</taxon>
        <taxon>Pseudomonadota</taxon>
        <taxon>Alphaproteobacteria</taxon>
        <taxon>Rhodospirillales</taxon>
        <taxon>Kiloniellaceae</taxon>
        <taxon>Aestuariispira</taxon>
    </lineage>
</organism>
<reference evidence="2 3" key="1">
    <citation type="submission" date="2018-07" db="EMBL/GenBank/DDBJ databases">
        <title>Genomic Encyclopedia of Type Strains, Phase III (KMG-III): the genomes of soil and plant-associated and newly described type strains.</title>
        <authorList>
            <person name="Whitman W."/>
        </authorList>
    </citation>
    <scope>NUCLEOTIDE SEQUENCE [LARGE SCALE GENOMIC DNA]</scope>
    <source>
        <strain evidence="2 3">CECT 8488</strain>
    </source>
</reference>
<evidence type="ECO:0000259" key="1">
    <source>
        <dbReference type="PROSITE" id="PS50112"/>
    </source>
</evidence>
<sequence length="179" mass="20427">MSNLTQKKILTGVERTFDASEIIVTKTDLAGKMTYCNRTFLKLAGYEEKECLGVQHNLIRHPDMPRSVFKLLWDTLQAGQEIFAYVNNRSKNGDHYWVLAHVTPSFSANGEVLGYHSNRRVPNRAVIDEHIIPLYAQLLEIEKSHESPKEGMNNAVQTVMDLLQENRVGFNEFMFSLGV</sequence>
<dbReference type="InterPro" id="IPR035965">
    <property type="entry name" value="PAS-like_dom_sf"/>
</dbReference>
<evidence type="ECO:0000313" key="3">
    <source>
        <dbReference type="Proteomes" id="UP000256845"/>
    </source>
</evidence>
<dbReference type="AlphaFoldDB" id="A0A3D9HWB6"/>